<accession>A0ACC0VSC3</accession>
<keyword evidence="2" id="KW-1185">Reference proteome</keyword>
<organism evidence="1 2">
    <name type="scientific">Peronosclerospora sorghi</name>
    <dbReference type="NCBI Taxonomy" id="230839"/>
    <lineage>
        <taxon>Eukaryota</taxon>
        <taxon>Sar</taxon>
        <taxon>Stramenopiles</taxon>
        <taxon>Oomycota</taxon>
        <taxon>Peronosporomycetes</taxon>
        <taxon>Peronosporales</taxon>
        <taxon>Peronosporaceae</taxon>
        <taxon>Peronosclerospora</taxon>
    </lineage>
</organism>
<reference evidence="1 2" key="1">
    <citation type="journal article" date="2022" name="bioRxiv">
        <title>The genome of the oomycete Peronosclerospora sorghi, a cosmopolitan pathogen of maize and sorghum, is inflated with dispersed pseudogenes.</title>
        <authorList>
            <person name="Fletcher K."/>
            <person name="Martin F."/>
            <person name="Isakeit T."/>
            <person name="Cavanaugh K."/>
            <person name="Magill C."/>
            <person name="Michelmore R."/>
        </authorList>
    </citation>
    <scope>NUCLEOTIDE SEQUENCE [LARGE SCALE GENOMIC DNA]</scope>
    <source>
        <strain evidence="1">P6</strain>
    </source>
</reference>
<sequence>MCGLTVAVVGTRCCQIWLSQTKTDKFVWFQSSLLTSIAMLETAPYKNVITHGFTLDERGSKMSKSLGNTVVSSDFINGCIMSVPMADNEVKSKKQSKITRSTTQKMKHSKVPAYGADVLRFWVATTDYTSDVSIGPSVVGKASDALRKGTCFALRGNLQDFDPAQHAVPHQKMQLTVDRYMLHELNSLAHSGSAAYDAFAFSLAQHSLSHFISTDLSALYMEAAKDRLYCDAADSQTRRSAQTVLWLSLQALTQALVPVVPHTAEDIRLHWISQLQGDIPLEDVLGIQPSAKEWENHDLARDWTAIRQLRLEVNRVVEKMRQAGRVGSQLECSVSVIASESDPRMQTLLFPHNRSSSELPDVFRCSSAEIVDLENDIENAEQYKADCQRSMGTNEAPINITLVLT</sequence>
<dbReference type="Proteomes" id="UP001163321">
    <property type="component" value="Chromosome 7"/>
</dbReference>
<evidence type="ECO:0000313" key="1">
    <source>
        <dbReference type="EMBL" id="KAI9909182.1"/>
    </source>
</evidence>
<dbReference type="EMBL" id="CM047586">
    <property type="protein sequence ID" value="KAI9909182.1"/>
    <property type="molecule type" value="Genomic_DNA"/>
</dbReference>
<gene>
    <name evidence="1" type="ORF">PsorP6_014692</name>
</gene>
<proteinExistence type="predicted"/>
<protein>
    <submittedName>
        <fullName evidence="1">Uncharacterized protein</fullName>
    </submittedName>
</protein>
<name>A0ACC0VSC3_9STRA</name>
<comment type="caution">
    <text evidence="1">The sequence shown here is derived from an EMBL/GenBank/DDBJ whole genome shotgun (WGS) entry which is preliminary data.</text>
</comment>
<evidence type="ECO:0000313" key="2">
    <source>
        <dbReference type="Proteomes" id="UP001163321"/>
    </source>
</evidence>